<dbReference type="FunFam" id="1.20.140.10:FF:000013">
    <property type="entry name" value="Acyl-coenzyme A oxidase"/>
    <property type="match status" value="1"/>
</dbReference>
<feature type="domain" description="Acyl-CoA oxidase C-alpha1" evidence="17">
    <location>
        <begin position="286"/>
        <end position="446"/>
    </location>
</feature>
<evidence type="ECO:0000259" key="16">
    <source>
        <dbReference type="Pfam" id="PF14749"/>
    </source>
</evidence>
<comment type="pathway">
    <text evidence="3">Lipid metabolism; peroxisomal fatty acid beta-oxidation.</text>
</comment>
<dbReference type="PIRSF" id="PIRSF000168">
    <property type="entry name" value="Acyl-CoA_oxidase"/>
    <property type="match status" value="1"/>
</dbReference>
<evidence type="ECO:0008006" key="20">
    <source>
        <dbReference type="Google" id="ProtNLM"/>
    </source>
</evidence>
<evidence type="ECO:0000259" key="15">
    <source>
        <dbReference type="Pfam" id="PF01756"/>
    </source>
</evidence>
<feature type="non-terminal residue" evidence="18">
    <location>
        <position position="665"/>
    </location>
</feature>
<evidence type="ECO:0000256" key="5">
    <source>
        <dbReference type="ARBA" id="ARBA00022630"/>
    </source>
</evidence>
<dbReference type="GO" id="GO:0003997">
    <property type="term" value="F:acyl-CoA oxidase activity"/>
    <property type="evidence" value="ECO:0007669"/>
    <property type="project" value="InterPro"/>
</dbReference>
<evidence type="ECO:0000313" key="19">
    <source>
        <dbReference type="Proteomes" id="UP000838878"/>
    </source>
</evidence>
<dbReference type="GO" id="GO:0005524">
    <property type="term" value="F:ATP binding"/>
    <property type="evidence" value="ECO:0007669"/>
    <property type="project" value="UniProtKB-KW"/>
</dbReference>
<feature type="active site" description="Proton acceptor" evidence="13">
    <location>
        <position position="432"/>
    </location>
</feature>
<comment type="subcellular location">
    <subcellularLocation>
        <location evidence="2">Peroxisome</location>
    </subcellularLocation>
</comment>
<dbReference type="InterPro" id="IPR055060">
    <property type="entry name" value="ACOX_C_alpha1"/>
</dbReference>
<keyword evidence="9" id="KW-0067">ATP-binding</keyword>
<evidence type="ECO:0000256" key="9">
    <source>
        <dbReference type="ARBA" id="ARBA00022840"/>
    </source>
</evidence>
<evidence type="ECO:0000256" key="12">
    <source>
        <dbReference type="ARBA" id="ARBA00023140"/>
    </source>
</evidence>
<dbReference type="EMBL" id="OV170224">
    <property type="protein sequence ID" value="CAH0724578.1"/>
    <property type="molecule type" value="Genomic_DNA"/>
</dbReference>
<proteinExistence type="inferred from homology"/>
<dbReference type="InterPro" id="IPR046373">
    <property type="entry name" value="Acyl-CoA_Oxase/DH_mid-dom_sf"/>
</dbReference>
<dbReference type="FunFam" id="1.10.540.10:FF:000006">
    <property type="entry name" value="Acyl-coenzyme A oxidase"/>
    <property type="match status" value="1"/>
</dbReference>
<dbReference type="Gene3D" id="2.40.110.10">
    <property type="entry name" value="Butyryl-CoA Dehydrogenase, subunit A, domain 2"/>
    <property type="match status" value="1"/>
</dbReference>
<evidence type="ECO:0000256" key="11">
    <source>
        <dbReference type="ARBA" id="ARBA00023098"/>
    </source>
</evidence>
<dbReference type="AlphaFoldDB" id="A0A8J9UQW1"/>
<dbReference type="Proteomes" id="UP000838878">
    <property type="component" value="Chromosome 4"/>
</dbReference>
<dbReference type="GO" id="GO:0055088">
    <property type="term" value="P:lipid homeostasis"/>
    <property type="evidence" value="ECO:0007669"/>
    <property type="project" value="TreeGrafter"/>
</dbReference>
<keyword evidence="6" id="KW-0547">Nucleotide-binding</keyword>
<sequence length="665" mass="75932">MTKINEDLQRERANCTFNIQELTNFIDGGPDKTKERKESEKLLASYDDLDKDVSEDYLSHKEKYEVSVRKSVKIFSLIRRMQEEGKYNLGNYRDIVANLFRMSTIRDGSPLALHYVMFMPAIMNQGDEDQQAQWLARAWKCSIIGSYAQTELGHGTFIRGMETTATYDPSTQEFVLNSPNFTSYKWWPGGIGQSANYSIVVAQLYTKGKCHGVHSFIVQVRDEETHAPLSGIKVGDIGAKMALNPVNNGFIGFDNVRIPRRQMLMKHAQVLEDGTYVKSLNNKLNYGAMVFVRVVIVFDMVNYLCKAVTIAVRYSAVRRQSQRNPDEPESQILDYLTQQHKLFVAISTCHAIRLTAIKLWDIFNVINEELINGNFERLPELHALACCLKALVTSDTAACVERCRLACGGHGYMLSSNLPTIYGQVTAACIYEGENTVLLLQTARFLAKTWQQVDSGKLTPTVEYLSRVRKEVYQKWENSVECIIRGFQIVSMRKIASCVDNMQKRVATGMSFEDAWNITSVQLTNAAEAHCRVIMLSTFNEEINKYSLTVSPELRVVLKQMVELYSLYWALEKLSDLLQYTTITSQDVEELRSWYEETLLKLRPNAVGLVDAFDLRDEVLMSTLGSYDGRVYERLMDETKKNPLNKETVNSTFHKYLKPFMRGKL</sequence>
<gene>
    <name evidence="18" type="ORF">BINO364_LOCUS10270</name>
</gene>
<keyword evidence="10" id="KW-0560">Oxidoreductase</keyword>
<dbReference type="Pfam" id="PF14749">
    <property type="entry name" value="Acyl-CoA_ox_N"/>
    <property type="match status" value="1"/>
</dbReference>
<dbReference type="PANTHER" id="PTHR10909:SF250">
    <property type="entry name" value="PEROXISOMAL ACYL-COENZYME A OXIDASE 1"/>
    <property type="match status" value="1"/>
</dbReference>
<keyword evidence="5" id="KW-0285">Flavoprotein</keyword>
<evidence type="ECO:0000256" key="13">
    <source>
        <dbReference type="PIRSR" id="PIRSR000168-1"/>
    </source>
</evidence>
<evidence type="ECO:0000313" key="18">
    <source>
        <dbReference type="EMBL" id="CAH0724578.1"/>
    </source>
</evidence>
<keyword evidence="11" id="KW-0443">Lipid metabolism</keyword>
<dbReference type="GO" id="GO:0005777">
    <property type="term" value="C:peroxisome"/>
    <property type="evidence" value="ECO:0007669"/>
    <property type="project" value="UniProtKB-SubCell"/>
</dbReference>
<evidence type="ECO:0000256" key="8">
    <source>
        <dbReference type="ARBA" id="ARBA00022832"/>
    </source>
</evidence>
<dbReference type="PANTHER" id="PTHR10909">
    <property type="entry name" value="ELECTRON TRANSPORT OXIDOREDUCTASE"/>
    <property type="match status" value="1"/>
</dbReference>
<dbReference type="GO" id="GO:0033540">
    <property type="term" value="P:fatty acid beta-oxidation using acyl-CoA oxidase"/>
    <property type="evidence" value="ECO:0007669"/>
    <property type="project" value="TreeGrafter"/>
</dbReference>
<keyword evidence="8" id="KW-0276">Fatty acid metabolism</keyword>
<feature type="binding site" evidence="14">
    <location>
        <position position="150"/>
    </location>
    <ligand>
        <name>FAD</name>
        <dbReference type="ChEBI" id="CHEBI:57692"/>
    </ligand>
</feature>
<feature type="domain" description="Acyl-CoA oxidase C-terminal" evidence="15">
    <location>
        <begin position="480"/>
        <end position="661"/>
    </location>
</feature>
<comment type="cofactor">
    <cofactor evidence="1">
        <name>FAD</name>
        <dbReference type="ChEBI" id="CHEBI:57692"/>
    </cofactor>
</comment>
<organism evidence="18 19">
    <name type="scientific">Brenthis ino</name>
    <name type="common">lesser marbled fritillary</name>
    <dbReference type="NCBI Taxonomy" id="405034"/>
    <lineage>
        <taxon>Eukaryota</taxon>
        <taxon>Metazoa</taxon>
        <taxon>Ecdysozoa</taxon>
        <taxon>Arthropoda</taxon>
        <taxon>Hexapoda</taxon>
        <taxon>Insecta</taxon>
        <taxon>Pterygota</taxon>
        <taxon>Neoptera</taxon>
        <taxon>Endopterygota</taxon>
        <taxon>Lepidoptera</taxon>
        <taxon>Glossata</taxon>
        <taxon>Ditrysia</taxon>
        <taxon>Papilionoidea</taxon>
        <taxon>Nymphalidae</taxon>
        <taxon>Heliconiinae</taxon>
        <taxon>Argynnini</taxon>
        <taxon>Brenthis</taxon>
    </lineage>
</organism>
<feature type="domain" description="Acyl-coenzyme A oxidase N-terminal" evidence="16">
    <location>
        <begin position="18"/>
        <end position="144"/>
    </location>
</feature>
<dbReference type="GO" id="GO:0071949">
    <property type="term" value="F:FAD binding"/>
    <property type="evidence" value="ECO:0007669"/>
    <property type="project" value="InterPro"/>
</dbReference>
<evidence type="ECO:0000256" key="1">
    <source>
        <dbReference type="ARBA" id="ARBA00001974"/>
    </source>
</evidence>
<keyword evidence="7 14" id="KW-0274">FAD</keyword>
<reference evidence="18" key="1">
    <citation type="submission" date="2021-12" db="EMBL/GenBank/DDBJ databases">
        <authorList>
            <person name="Martin H S."/>
        </authorList>
    </citation>
    <scope>NUCLEOTIDE SEQUENCE</scope>
</reference>
<evidence type="ECO:0000256" key="14">
    <source>
        <dbReference type="PIRSR" id="PIRSR000168-2"/>
    </source>
</evidence>
<dbReference type="GO" id="GO:0005504">
    <property type="term" value="F:fatty acid binding"/>
    <property type="evidence" value="ECO:0007669"/>
    <property type="project" value="TreeGrafter"/>
</dbReference>
<protein>
    <recommendedName>
        <fullName evidence="20">Acyl-coenzyme A oxidase</fullName>
    </recommendedName>
</protein>
<dbReference type="FunFam" id="2.40.110.10:FF:000003">
    <property type="entry name" value="Acyl-coenzyme A oxidase"/>
    <property type="match status" value="1"/>
</dbReference>
<dbReference type="Gene3D" id="1.20.140.10">
    <property type="entry name" value="Butyryl-CoA Dehydrogenase, subunit A, domain 3"/>
    <property type="match status" value="2"/>
</dbReference>
<dbReference type="SUPFAM" id="SSF47203">
    <property type="entry name" value="Acyl-CoA dehydrogenase C-terminal domain-like"/>
    <property type="match status" value="2"/>
</dbReference>
<evidence type="ECO:0000256" key="2">
    <source>
        <dbReference type="ARBA" id="ARBA00004275"/>
    </source>
</evidence>
<evidence type="ECO:0000256" key="3">
    <source>
        <dbReference type="ARBA" id="ARBA00004846"/>
    </source>
</evidence>
<evidence type="ECO:0000259" key="17">
    <source>
        <dbReference type="Pfam" id="PF22924"/>
    </source>
</evidence>
<dbReference type="SUPFAM" id="SSF56645">
    <property type="entry name" value="Acyl-CoA dehydrogenase NM domain-like"/>
    <property type="match status" value="1"/>
</dbReference>
<dbReference type="InterPro" id="IPR002655">
    <property type="entry name" value="Acyl-CoA_oxidase_C"/>
</dbReference>
<dbReference type="InterPro" id="IPR009100">
    <property type="entry name" value="AcylCoA_DH/oxidase_NM_dom_sf"/>
</dbReference>
<dbReference type="Gene3D" id="1.10.540.10">
    <property type="entry name" value="Acyl-CoA dehydrogenase/oxidase, N-terminal domain"/>
    <property type="match status" value="1"/>
</dbReference>
<dbReference type="InterPro" id="IPR036250">
    <property type="entry name" value="AcylCo_DH-like_C"/>
</dbReference>
<dbReference type="Pfam" id="PF22924">
    <property type="entry name" value="ACOX_C_alpha1"/>
    <property type="match status" value="1"/>
</dbReference>
<feature type="binding site" evidence="14">
    <location>
        <position position="189"/>
    </location>
    <ligand>
        <name>FAD</name>
        <dbReference type="ChEBI" id="CHEBI:57692"/>
    </ligand>
</feature>
<dbReference type="FunFam" id="1.20.140.10:FF:000005">
    <property type="entry name" value="Acyl-coenzyme A oxidase"/>
    <property type="match status" value="1"/>
</dbReference>
<dbReference type="InterPro" id="IPR037069">
    <property type="entry name" value="AcylCoA_DH/ox_N_sf"/>
</dbReference>
<dbReference type="InterPro" id="IPR029320">
    <property type="entry name" value="Acyl-CoA_ox_N"/>
</dbReference>
<evidence type="ECO:0000256" key="6">
    <source>
        <dbReference type="ARBA" id="ARBA00022741"/>
    </source>
</evidence>
<comment type="similarity">
    <text evidence="4">Belongs to the acyl-CoA oxidase family.</text>
</comment>
<evidence type="ECO:0000256" key="10">
    <source>
        <dbReference type="ARBA" id="ARBA00023002"/>
    </source>
</evidence>
<dbReference type="InterPro" id="IPR012258">
    <property type="entry name" value="Acyl-CoA_oxidase"/>
</dbReference>
<dbReference type="Pfam" id="PF01756">
    <property type="entry name" value="ACOX"/>
    <property type="match status" value="1"/>
</dbReference>
<keyword evidence="12" id="KW-0576">Peroxisome</keyword>
<dbReference type="OrthoDB" id="538336at2759"/>
<keyword evidence="19" id="KW-1185">Reference proteome</keyword>
<evidence type="ECO:0000256" key="4">
    <source>
        <dbReference type="ARBA" id="ARBA00006288"/>
    </source>
</evidence>
<name>A0A8J9UQW1_9NEOP</name>
<accession>A0A8J9UQW1</accession>
<evidence type="ECO:0000256" key="7">
    <source>
        <dbReference type="ARBA" id="ARBA00022827"/>
    </source>
</evidence>